<accession>A0ABD5X5F0</accession>
<dbReference type="InterPro" id="IPR051678">
    <property type="entry name" value="AGP_Transferase"/>
</dbReference>
<dbReference type="RefSeq" id="WP_276237267.1">
    <property type="nucleotide sequence ID" value="NZ_CP119989.1"/>
</dbReference>
<evidence type="ECO:0000313" key="2">
    <source>
        <dbReference type="EMBL" id="MFC7098231.1"/>
    </source>
</evidence>
<dbReference type="Pfam" id="PF01636">
    <property type="entry name" value="APH"/>
    <property type="match status" value="1"/>
</dbReference>
<reference evidence="2 3" key="1">
    <citation type="journal article" date="2019" name="Int. J. Syst. Evol. Microbiol.">
        <title>The Global Catalogue of Microorganisms (GCM) 10K type strain sequencing project: providing services to taxonomists for standard genome sequencing and annotation.</title>
        <authorList>
            <consortium name="The Broad Institute Genomics Platform"/>
            <consortium name="The Broad Institute Genome Sequencing Center for Infectious Disease"/>
            <person name="Wu L."/>
            <person name="Ma J."/>
        </authorList>
    </citation>
    <scope>NUCLEOTIDE SEQUENCE [LARGE SCALE GENOMIC DNA]</scope>
    <source>
        <strain evidence="2 3">DT55</strain>
    </source>
</reference>
<name>A0ABD5X5F0_9EURY</name>
<dbReference type="Proteomes" id="UP001596388">
    <property type="component" value="Unassembled WGS sequence"/>
</dbReference>
<dbReference type="GeneID" id="79270846"/>
<dbReference type="AlphaFoldDB" id="A0ABD5X5F0"/>
<dbReference type="Gene3D" id="3.90.1200.10">
    <property type="match status" value="1"/>
</dbReference>
<dbReference type="PANTHER" id="PTHR21310">
    <property type="entry name" value="AMINOGLYCOSIDE PHOSPHOTRANSFERASE-RELATED-RELATED"/>
    <property type="match status" value="1"/>
</dbReference>
<organism evidence="2 3">
    <name type="scientific">Halobaculum marinum</name>
    <dbReference type="NCBI Taxonomy" id="3031996"/>
    <lineage>
        <taxon>Archaea</taxon>
        <taxon>Methanobacteriati</taxon>
        <taxon>Methanobacteriota</taxon>
        <taxon>Stenosarchaea group</taxon>
        <taxon>Halobacteria</taxon>
        <taxon>Halobacteriales</taxon>
        <taxon>Haloferacaceae</taxon>
        <taxon>Halobaculum</taxon>
    </lineage>
</organism>
<sequence length="342" mass="37138">MDGALRSALDAAAPDREVRDVAATGPSWNDDNETVRVTFADDDDPSALFCKVALDGDGSRIARERAALAAVSAADRVPVPRVVAADPTASVPYLLTAPVEGETLLDRGADADAATRRDLARAVGRSLADLHDLYADSLDFHGEIRGVVRDGDGRVSGVDVRGDPWTDVLLARIEWIRTASPSDRFDDHFRRVAEVVAANRDRLDDAVAALCHFDLAKPNCFVLDGDGDGGDGGDDPPTAGLLDWERACVGDPVRDLVRGLEQGFEPMRGDDEQRLGDAFLDGYREQVGGLPAGYEEREPIYRAVRHLGVSGYFENYVRFVDEDSAAFAEWTEAELDRRLARV</sequence>
<gene>
    <name evidence="2" type="ORF">ACFQKD_13045</name>
</gene>
<keyword evidence="3" id="KW-1185">Reference proteome</keyword>
<evidence type="ECO:0000259" key="1">
    <source>
        <dbReference type="Pfam" id="PF01636"/>
    </source>
</evidence>
<proteinExistence type="predicted"/>
<dbReference type="EMBL" id="JBHTAG010000003">
    <property type="protein sequence ID" value="MFC7098231.1"/>
    <property type="molecule type" value="Genomic_DNA"/>
</dbReference>
<dbReference type="SUPFAM" id="SSF56112">
    <property type="entry name" value="Protein kinase-like (PK-like)"/>
    <property type="match status" value="1"/>
</dbReference>
<comment type="caution">
    <text evidence="2">The sequence shown here is derived from an EMBL/GenBank/DDBJ whole genome shotgun (WGS) entry which is preliminary data.</text>
</comment>
<feature type="domain" description="Aminoglycoside phosphotransferase" evidence="1">
    <location>
        <begin position="32"/>
        <end position="292"/>
    </location>
</feature>
<dbReference type="InterPro" id="IPR002575">
    <property type="entry name" value="Aminoglycoside_PTrfase"/>
</dbReference>
<dbReference type="Gene3D" id="3.30.200.20">
    <property type="entry name" value="Phosphorylase Kinase, domain 1"/>
    <property type="match status" value="1"/>
</dbReference>
<protein>
    <submittedName>
        <fullName evidence="2">Phosphotransferase family protein</fullName>
    </submittedName>
</protein>
<evidence type="ECO:0000313" key="3">
    <source>
        <dbReference type="Proteomes" id="UP001596388"/>
    </source>
</evidence>
<dbReference type="InterPro" id="IPR011009">
    <property type="entry name" value="Kinase-like_dom_sf"/>
</dbReference>